<feature type="transmembrane region" description="Helical" evidence="1">
    <location>
        <begin position="113"/>
        <end position="145"/>
    </location>
</feature>
<feature type="transmembrane region" description="Helical" evidence="1">
    <location>
        <begin position="151"/>
        <end position="184"/>
    </location>
</feature>
<dbReference type="RefSeq" id="WP_068130484.1">
    <property type="nucleotide sequence ID" value="NZ_CP042914.1"/>
</dbReference>
<evidence type="ECO:0000256" key="1">
    <source>
        <dbReference type="SAM" id="Phobius"/>
    </source>
</evidence>
<keyword evidence="3" id="KW-1185">Reference proteome</keyword>
<reference evidence="2 3" key="1">
    <citation type="submission" date="2019-08" db="EMBL/GenBank/DDBJ databases">
        <title>Deep-cultivation of Planctomycetes and their phenomic and genomic characterization uncovers novel biology.</title>
        <authorList>
            <person name="Wiegand S."/>
            <person name="Jogler M."/>
            <person name="Boedeker C."/>
            <person name="Pinto D."/>
            <person name="Vollmers J."/>
            <person name="Rivas-Marin E."/>
            <person name="Kohn T."/>
            <person name="Peeters S.H."/>
            <person name="Heuer A."/>
            <person name="Rast P."/>
            <person name="Oberbeckmann S."/>
            <person name="Bunk B."/>
            <person name="Jeske O."/>
            <person name="Meyerdierks A."/>
            <person name="Storesund J.E."/>
            <person name="Kallscheuer N."/>
            <person name="Luecker S."/>
            <person name="Lage O.M."/>
            <person name="Pohl T."/>
            <person name="Merkel B.J."/>
            <person name="Hornburger P."/>
            <person name="Mueller R.-W."/>
            <person name="Bruemmer F."/>
            <person name="Labrenz M."/>
            <person name="Spormann A.M."/>
            <person name="Op den Camp H."/>
            <person name="Overmann J."/>
            <person name="Amann R."/>
            <person name="Jetten M.S.M."/>
            <person name="Mascher T."/>
            <person name="Medema M.H."/>
            <person name="Devos D.P."/>
            <person name="Kaster A.-K."/>
            <person name="Ovreas L."/>
            <person name="Rohde M."/>
            <person name="Galperin M.Y."/>
            <person name="Jogler C."/>
        </authorList>
    </citation>
    <scope>NUCLEOTIDE SEQUENCE [LARGE SCALE GENOMIC DNA]</scope>
    <source>
        <strain evidence="2 3">UC8</strain>
    </source>
</reference>
<keyword evidence="1" id="KW-0812">Transmembrane</keyword>
<gene>
    <name evidence="2" type="ORF">UC8_25270</name>
</gene>
<organism evidence="2 3">
    <name type="scientific">Roseimaritima ulvae</name>
    <dbReference type="NCBI Taxonomy" id="980254"/>
    <lineage>
        <taxon>Bacteria</taxon>
        <taxon>Pseudomonadati</taxon>
        <taxon>Planctomycetota</taxon>
        <taxon>Planctomycetia</taxon>
        <taxon>Pirellulales</taxon>
        <taxon>Pirellulaceae</taxon>
        <taxon>Roseimaritima</taxon>
    </lineage>
</organism>
<sequence>MPISIRCSGCSRTINAPDHAAGKRVKCPACATVLSVPASQPAAAAQPAAVAPPAAVPSVPAFSPFGPNKEVDDSVLTDSDFQTFNPAAPRVKTGTDIPQAKKKQKRPASYYKLPGILGIGAASLNILAAVGLIVMLIIAIVGVAVSGEQGIAAIIAILCLRLFLFAGFTIAGNVHAIVACLNLIHMTSRGASQLSIGEFILNPVCYGLLMFFGGGWVFGLVTMGIFALWNWPCAVWIAIAITGDQAKLDFEEVDDDELEELAAELQRRAAMKEGGGH</sequence>
<name>A0A5B9R2I1_9BACT</name>
<keyword evidence="1" id="KW-1133">Transmembrane helix</keyword>
<dbReference type="AlphaFoldDB" id="A0A5B9R2I1"/>
<dbReference type="KEGG" id="rul:UC8_25270"/>
<dbReference type="EMBL" id="CP042914">
    <property type="protein sequence ID" value="QEG40513.1"/>
    <property type="molecule type" value="Genomic_DNA"/>
</dbReference>
<evidence type="ECO:0000313" key="3">
    <source>
        <dbReference type="Proteomes" id="UP000325286"/>
    </source>
</evidence>
<accession>A0A5B9R2I1</accession>
<feature type="transmembrane region" description="Helical" evidence="1">
    <location>
        <begin position="204"/>
        <end position="229"/>
    </location>
</feature>
<protein>
    <recommendedName>
        <fullName evidence="4">Zinc finger/thioredoxin putative domain-containing protein</fullName>
    </recommendedName>
</protein>
<evidence type="ECO:0000313" key="2">
    <source>
        <dbReference type="EMBL" id="QEG40513.1"/>
    </source>
</evidence>
<proteinExistence type="predicted"/>
<dbReference type="Proteomes" id="UP000325286">
    <property type="component" value="Chromosome"/>
</dbReference>
<keyword evidence="1" id="KW-0472">Membrane</keyword>
<dbReference type="OrthoDB" id="278173at2"/>
<evidence type="ECO:0008006" key="4">
    <source>
        <dbReference type="Google" id="ProtNLM"/>
    </source>
</evidence>